<gene>
    <name evidence="7" type="ORF">ZIOFF_070203</name>
</gene>
<dbReference type="SUPFAM" id="SSF48576">
    <property type="entry name" value="Terpenoid synthases"/>
    <property type="match status" value="1"/>
</dbReference>
<dbReference type="AlphaFoldDB" id="A0A8J5BIG7"/>
<keyword evidence="8" id="KW-1185">Reference proteome</keyword>
<dbReference type="PANTHER" id="PTHR31225">
    <property type="entry name" value="OS04G0344100 PROTEIN-RELATED"/>
    <property type="match status" value="1"/>
</dbReference>
<evidence type="ECO:0000313" key="7">
    <source>
        <dbReference type="EMBL" id="KAG6472726.1"/>
    </source>
</evidence>
<dbReference type="Pfam" id="PF01397">
    <property type="entry name" value="Terpene_synth"/>
    <property type="match status" value="1"/>
</dbReference>
<name>A0A8J5BIG7_ZINOF</name>
<evidence type="ECO:0000313" key="8">
    <source>
        <dbReference type="Proteomes" id="UP000734854"/>
    </source>
</evidence>
<dbReference type="Pfam" id="PF03936">
    <property type="entry name" value="Terpene_synth_C"/>
    <property type="match status" value="1"/>
</dbReference>
<dbReference type="Gene3D" id="1.10.600.10">
    <property type="entry name" value="Farnesyl Diphosphate Synthase"/>
    <property type="match status" value="1"/>
</dbReference>
<evidence type="ECO:0000259" key="6">
    <source>
        <dbReference type="Pfam" id="PF03936"/>
    </source>
</evidence>
<evidence type="ECO:0000256" key="3">
    <source>
        <dbReference type="ARBA" id="ARBA00022842"/>
    </source>
</evidence>
<comment type="caution">
    <text evidence="7">The sequence shown here is derived from an EMBL/GenBank/DDBJ whole genome shotgun (WGS) entry which is preliminary data.</text>
</comment>
<dbReference type="EMBL" id="JACMSC010000020">
    <property type="protein sequence ID" value="KAG6472726.1"/>
    <property type="molecule type" value="Genomic_DNA"/>
</dbReference>
<reference evidence="7 8" key="1">
    <citation type="submission" date="2020-08" db="EMBL/GenBank/DDBJ databases">
        <title>Plant Genome Project.</title>
        <authorList>
            <person name="Zhang R.-G."/>
        </authorList>
    </citation>
    <scope>NUCLEOTIDE SEQUENCE [LARGE SCALE GENOMIC DNA]</scope>
    <source>
        <tissue evidence="7">Rhizome</tissue>
    </source>
</reference>
<dbReference type="Gene3D" id="1.50.10.130">
    <property type="entry name" value="Terpene synthase, N-terminal domain"/>
    <property type="match status" value="1"/>
</dbReference>
<dbReference type="InterPro" id="IPR008949">
    <property type="entry name" value="Isoprenoid_synthase_dom_sf"/>
</dbReference>
<feature type="domain" description="Terpene synthase metal-binding" evidence="6">
    <location>
        <begin position="244"/>
        <end position="467"/>
    </location>
</feature>
<comment type="cofactor">
    <cofactor evidence="1">
        <name>Mg(2+)</name>
        <dbReference type="ChEBI" id="CHEBI:18420"/>
    </cofactor>
</comment>
<organism evidence="7 8">
    <name type="scientific">Zingiber officinale</name>
    <name type="common">Ginger</name>
    <name type="synonym">Amomum zingiber</name>
    <dbReference type="NCBI Taxonomy" id="94328"/>
    <lineage>
        <taxon>Eukaryota</taxon>
        <taxon>Viridiplantae</taxon>
        <taxon>Streptophyta</taxon>
        <taxon>Embryophyta</taxon>
        <taxon>Tracheophyta</taxon>
        <taxon>Spermatophyta</taxon>
        <taxon>Magnoliopsida</taxon>
        <taxon>Liliopsida</taxon>
        <taxon>Zingiberales</taxon>
        <taxon>Zingiberaceae</taxon>
        <taxon>Zingiber</taxon>
    </lineage>
</organism>
<keyword evidence="4" id="KW-0456">Lyase</keyword>
<dbReference type="PANTHER" id="PTHR31225:SF0">
    <property type="entry name" value="S-(+)-LINALOOL SYNTHASE, CHLOROPLASTIC"/>
    <property type="match status" value="1"/>
</dbReference>
<keyword evidence="2" id="KW-0479">Metal-binding</keyword>
<feature type="domain" description="Terpene synthase N-terminal" evidence="5">
    <location>
        <begin position="47"/>
        <end position="212"/>
    </location>
</feature>
<dbReference type="InterPro" id="IPR005630">
    <property type="entry name" value="Terpene_synthase_metal-bd"/>
</dbReference>
<evidence type="ECO:0000256" key="4">
    <source>
        <dbReference type="ARBA" id="ARBA00023239"/>
    </source>
</evidence>
<keyword evidence="3" id="KW-0460">Magnesium</keyword>
<evidence type="ECO:0000256" key="2">
    <source>
        <dbReference type="ARBA" id="ARBA00022723"/>
    </source>
</evidence>
<dbReference type="InterPro" id="IPR050148">
    <property type="entry name" value="Terpene_synthase-like"/>
</dbReference>
<dbReference type="GO" id="GO:0010333">
    <property type="term" value="F:terpene synthase activity"/>
    <property type="evidence" value="ECO:0007669"/>
    <property type="project" value="InterPro"/>
</dbReference>
<proteinExistence type="predicted"/>
<dbReference type="InterPro" id="IPR001906">
    <property type="entry name" value="Terpene_synth_N"/>
</dbReference>
<protein>
    <submittedName>
        <fullName evidence="7">Uncharacterized protein</fullName>
    </submittedName>
</protein>
<sequence>MLAQCSSSFYPKFMASLHTNTTNNPSSTHIAMPPRLHQLQKQRIMKSDIFEDQESLCLRHSDRLSQVRRMFDDQTRGAKETLLFIDSLQKLAIDYHFEEEIQAEMHSLYDQRLPISNGEGSSIAEVALLFRLLRQARYPISTDVLRRFHDGRGEFMASLSKEMDGLMNLFEASNLNTGGELILYRANEFSSHHLRSYMASLGPEFAVTIEHVLETPSHMTLQRFQARKYLDSDNFYHNLHVRELGEMDFTMLQSLHQKELKEVTRVVLSKIIAFVYLLDDIFDVEGSIDDLHLFVQAIERWDHSSMDSLPNYMRVCFKELNSTINEIAEIVLKEHGWNPIEYLKKSWIQLSNAFLVEAKLLSKDQVPTMDDYMKIATITCGVPAALMHMYFLLGHHTTNDLCEDLPSLISCPSRILRLWDDLGSAKDEKQIGRDGSLLICMMKENPHWSLEVAKEKVMQMIEKEWEELNKECFSSSTSTFSQDFVTACLNSARMVRVMYNYNEEHNLPMLKEYINLLLFKQI</sequence>
<dbReference type="GO" id="GO:0016114">
    <property type="term" value="P:terpenoid biosynthetic process"/>
    <property type="evidence" value="ECO:0007669"/>
    <property type="project" value="InterPro"/>
</dbReference>
<dbReference type="InterPro" id="IPR008930">
    <property type="entry name" value="Terpenoid_cyclase/PrenylTrfase"/>
</dbReference>
<dbReference type="InterPro" id="IPR036965">
    <property type="entry name" value="Terpene_synth_N_sf"/>
</dbReference>
<dbReference type="GO" id="GO:0000287">
    <property type="term" value="F:magnesium ion binding"/>
    <property type="evidence" value="ECO:0007669"/>
    <property type="project" value="InterPro"/>
</dbReference>
<accession>A0A8J5BIG7</accession>
<evidence type="ECO:0000259" key="5">
    <source>
        <dbReference type="Pfam" id="PF01397"/>
    </source>
</evidence>
<dbReference type="Proteomes" id="UP000734854">
    <property type="component" value="Unassembled WGS sequence"/>
</dbReference>
<evidence type="ECO:0000256" key="1">
    <source>
        <dbReference type="ARBA" id="ARBA00001946"/>
    </source>
</evidence>
<dbReference type="SUPFAM" id="SSF48239">
    <property type="entry name" value="Terpenoid cyclases/Protein prenyltransferases"/>
    <property type="match status" value="1"/>
</dbReference>